<dbReference type="Gene3D" id="3.40.309.10">
    <property type="entry name" value="Aldehyde Dehydrogenase, Chain A, domain 2"/>
    <property type="match status" value="1"/>
</dbReference>
<evidence type="ECO:0000313" key="4">
    <source>
        <dbReference type="Proteomes" id="UP000000333"/>
    </source>
</evidence>
<dbReference type="InterPro" id="IPR016161">
    <property type="entry name" value="Ald_DH/histidinol_DH"/>
</dbReference>
<feature type="region of interest" description="Disordered" evidence="2">
    <location>
        <begin position="472"/>
        <end position="514"/>
    </location>
</feature>
<dbReference type="SUPFAM" id="SSF53720">
    <property type="entry name" value="ALDH-like"/>
    <property type="match status" value="1"/>
</dbReference>
<dbReference type="PATRIC" id="fig|633147.7.peg.1741"/>
<accession>E1QYG5</accession>
<dbReference type="eggNOG" id="COG1012">
    <property type="taxonomic scope" value="Bacteria"/>
</dbReference>
<proteinExistence type="predicted"/>
<dbReference type="GeneID" id="78511770"/>
<organism evidence="3 4">
    <name type="scientific">Olsenella uli (strain ATCC 49627 / DSM 7084 / CCUG 31166 / CIP 109912 / JCM 12494 / LMG 11480 / NCIMB 702895 / VPI D76D-27C)</name>
    <name type="common">Lactobacillus uli</name>
    <dbReference type="NCBI Taxonomy" id="633147"/>
    <lineage>
        <taxon>Bacteria</taxon>
        <taxon>Bacillati</taxon>
        <taxon>Actinomycetota</taxon>
        <taxon>Coriobacteriia</taxon>
        <taxon>Coriobacteriales</taxon>
        <taxon>Atopobiaceae</taxon>
        <taxon>Olsenella</taxon>
    </lineage>
</organism>
<dbReference type="InterPro" id="IPR016163">
    <property type="entry name" value="Ald_DH_C"/>
</dbReference>
<gene>
    <name evidence="3" type="ordered locus">Olsu_0305</name>
</gene>
<dbReference type="KEGG" id="ols:Olsu_0305"/>
<name>E1QYG5_OLSUV</name>
<sequence length="514" mass="56477">MSLIDNDLLSIQEARILLEHAAESVEVLEGLPAALVDDFLCHLGERLVPMVGEYAQEAYAESDYCSPEDEATLTRWVLTDLLDDVRAQTPVQRIIRSRNGSAEVCLPKGVVVSLLPDWLAVPTMLSQLFMAAHSKSPIVFSASARIHATCERVMADVLEVAEFCHYPCEALGFLSIFCPEGEEWVCSQPCVRVVIDSREESGGHDFDAAGRDVYHATLGNNPVFVESSADLAACADEIVRGKSFCYGMLPGAEQSIVVERDVDEDFQSELRRRGCYFLSDEQADRLVDALFMPDGTPYRELIAKSAFDLARRADITVPESTKVLVVEKPYVSEYSFFSKAKFGPVLSYYVEDSWRTACEKCIELILNSGHGNALSIFSKDPEVIRQFILKKPVGRVLVNVSTGLGCIGCHSDLPKTLTVTGWDCATTSELGVTYGDFVRRRQVGVGTGPLSHELLERASSCDHTPVTVRIRIPDPGGPHDEGLMGSAEAGKEPESSESWFSGVVKAMRNDSEEE</sequence>
<dbReference type="Proteomes" id="UP000000333">
    <property type="component" value="Chromosome"/>
</dbReference>
<keyword evidence="4" id="KW-1185">Reference proteome</keyword>
<dbReference type="InterPro" id="IPR016162">
    <property type="entry name" value="Ald_DH_N"/>
</dbReference>
<dbReference type="HOGENOM" id="CLU_028794_3_1_11"/>
<keyword evidence="1" id="KW-0560">Oxidoreductase</keyword>
<dbReference type="AlphaFoldDB" id="E1QYG5"/>
<dbReference type="GO" id="GO:0016620">
    <property type="term" value="F:oxidoreductase activity, acting on the aldehyde or oxo group of donors, NAD or NADP as acceptor"/>
    <property type="evidence" value="ECO:0007669"/>
    <property type="project" value="InterPro"/>
</dbReference>
<dbReference type="EMBL" id="CP002106">
    <property type="protein sequence ID" value="ADK67429.1"/>
    <property type="molecule type" value="Genomic_DNA"/>
</dbReference>
<protein>
    <submittedName>
        <fullName evidence="3">Aldehyde-alcohol dehydrogenase</fullName>
    </submittedName>
</protein>
<dbReference type="RefSeq" id="WP_013251181.1">
    <property type="nucleotide sequence ID" value="NC_014363.1"/>
</dbReference>
<dbReference type="Gene3D" id="3.40.605.10">
    <property type="entry name" value="Aldehyde Dehydrogenase, Chain A, domain 1"/>
    <property type="match status" value="1"/>
</dbReference>
<dbReference type="OrthoDB" id="9815791at2"/>
<evidence type="ECO:0000256" key="1">
    <source>
        <dbReference type="ARBA" id="ARBA00023002"/>
    </source>
</evidence>
<dbReference type="STRING" id="633147.Olsu_0305"/>
<evidence type="ECO:0000313" key="3">
    <source>
        <dbReference type="EMBL" id="ADK67429.1"/>
    </source>
</evidence>
<evidence type="ECO:0000256" key="2">
    <source>
        <dbReference type="SAM" id="MobiDB-lite"/>
    </source>
</evidence>
<reference evidence="3 4" key="1">
    <citation type="journal article" date="2010" name="Stand. Genomic Sci.">
        <title>Complete genome sequence of Olsenella uli type strain (VPI D76D-27C).</title>
        <authorList>
            <person name="Goker M."/>
            <person name="Held B."/>
            <person name="Lucas S."/>
            <person name="Nolan M."/>
            <person name="Yasawong M."/>
            <person name="Glavina Del Rio T."/>
            <person name="Tice H."/>
            <person name="Cheng J.F."/>
            <person name="Bruce D."/>
            <person name="Detter J.C."/>
            <person name="Tapia R."/>
            <person name="Han C."/>
            <person name="Goodwin L."/>
            <person name="Pitluck S."/>
            <person name="Liolios K."/>
            <person name="Ivanova N."/>
            <person name="Mavromatis K."/>
            <person name="Mikhailova N."/>
            <person name="Pati A."/>
            <person name="Chen A."/>
            <person name="Palaniappan K."/>
            <person name="Land M."/>
            <person name="Hauser L."/>
            <person name="Chang Y.J."/>
            <person name="Jeffries C.D."/>
            <person name="Rohde M."/>
            <person name="Sikorski J."/>
            <person name="Pukall R."/>
            <person name="Woyke T."/>
            <person name="Bristow J."/>
            <person name="Eisen J.A."/>
            <person name="Markowitz V."/>
            <person name="Hugenholtz P."/>
            <person name="Kyrpides N.C."/>
            <person name="Klenk H.P."/>
            <person name="Lapidus A."/>
        </authorList>
    </citation>
    <scope>NUCLEOTIDE SEQUENCE [LARGE SCALE GENOMIC DNA]</scope>
    <source>
        <strain evidence="4">ATCC 49627 / DSM 7084 / CIP 109912 / JCM 12494 / NCIMB 702895 / VPI D76D-27C</strain>
    </source>
</reference>